<evidence type="ECO:0000313" key="9">
    <source>
        <dbReference type="EMBL" id="SFO24809.1"/>
    </source>
</evidence>
<proteinExistence type="predicted"/>
<dbReference type="InterPro" id="IPR013783">
    <property type="entry name" value="Ig-like_fold"/>
</dbReference>
<feature type="domain" description="Alpha-L-rhamnosidase concanavalin-like" evidence="5">
    <location>
        <begin position="322"/>
        <end position="432"/>
    </location>
</feature>
<dbReference type="Pfam" id="PF25788">
    <property type="entry name" value="Ig_Rha78A_N"/>
    <property type="match status" value="1"/>
</dbReference>
<accession>A0A1I5FMH7</accession>
<evidence type="ECO:0000259" key="8">
    <source>
        <dbReference type="Pfam" id="PF17390"/>
    </source>
</evidence>
<dbReference type="Gene3D" id="2.60.120.260">
    <property type="entry name" value="Galactose-binding domain-like"/>
    <property type="match status" value="2"/>
</dbReference>
<organism evidence="9 10">
    <name type="scientific">Geodermatophilus obscurus</name>
    <dbReference type="NCBI Taxonomy" id="1861"/>
    <lineage>
        <taxon>Bacteria</taxon>
        <taxon>Bacillati</taxon>
        <taxon>Actinomycetota</taxon>
        <taxon>Actinomycetes</taxon>
        <taxon>Geodermatophilales</taxon>
        <taxon>Geodermatophilaceae</taxon>
        <taxon>Geodermatophilus</taxon>
    </lineage>
</organism>
<evidence type="ECO:0000259" key="5">
    <source>
        <dbReference type="Pfam" id="PF05592"/>
    </source>
</evidence>
<dbReference type="Proteomes" id="UP000183642">
    <property type="component" value="Unassembled WGS sequence"/>
</dbReference>
<dbReference type="InterPro" id="IPR013737">
    <property type="entry name" value="Bac_rhamnosid_N"/>
</dbReference>
<dbReference type="RefSeq" id="WP_075013613.1">
    <property type="nucleotide sequence ID" value="NZ_FOWE01000005.1"/>
</dbReference>
<dbReference type="Pfam" id="PF08531">
    <property type="entry name" value="Bac_rhamnosid_N"/>
    <property type="match status" value="1"/>
</dbReference>
<evidence type="ECO:0000256" key="3">
    <source>
        <dbReference type="ARBA" id="ARBA00022801"/>
    </source>
</evidence>
<evidence type="ECO:0000259" key="7">
    <source>
        <dbReference type="Pfam" id="PF17389"/>
    </source>
</evidence>
<comment type="catalytic activity">
    <reaction evidence="1">
        <text>Hydrolysis of terminal non-reducing alpha-L-rhamnose residues in alpha-L-rhamnosides.</text>
        <dbReference type="EC" id="3.2.1.40"/>
    </reaction>
</comment>
<feature type="compositionally biased region" description="Basic and acidic residues" evidence="4">
    <location>
        <begin position="877"/>
        <end position="891"/>
    </location>
</feature>
<feature type="domain" description="Bacterial alpha-L-rhamnosidase N-terminal" evidence="6">
    <location>
        <begin position="145"/>
        <end position="312"/>
    </location>
</feature>
<evidence type="ECO:0000313" key="10">
    <source>
        <dbReference type="Proteomes" id="UP000183642"/>
    </source>
</evidence>
<dbReference type="SUPFAM" id="SSF48208">
    <property type="entry name" value="Six-hairpin glycosidases"/>
    <property type="match status" value="1"/>
</dbReference>
<evidence type="ECO:0000256" key="1">
    <source>
        <dbReference type="ARBA" id="ARBA00001445"/>
    </source>
</evidence>
<dbReference type="InterPro" id="IPR016007">
    <property type="entry name" value="Alpha_rhamnosid"/>
</dbReference>
<dbReference type="Pfam" id="PF17390">
    <property type="entry name" value="Bac_rhamnosid_C"/>
    <property type="match status" value="1"/>
</dbReference>
<feature type="region of interest" description="Disordered" evidence="4">
    <location>
        <begin position="867"/>
        <end position="891"/>
    </location>
</feature>
<dbReference type="Pfam" id="PF05592">
    <property type="entry name" value="Bac_rhamnosid"/>
    <property type="match status" value="1"/>
</dbReference>
<feature type="domain" description="Alpha-L-rhamnosidase six-hairpin glycosidase" evidence="7">
    <location>
        <begin position="436"/>
        <end position="802"/>
    </location>
</feature>
<dbReference type="Gene3D" id="2.60.420.10">
    <property type="entry name" value="Maltose phosphorylase, domain 3"/>
    <property type="match status" value="1"/>
</dbReference>
<evidence type="ECO:0000256" key="4">
    <source>
        <dbReference type="SAM" id="MobiDB-lite"/>
    </source>
</evidence>
<dbReference type="InterPro" id="IPR035398">
    <property type="entry name" value="Bac_rhamnosid_C"/>
</dbReference>
<evidence type="ECO:0000259" key="6">
    <source>
        <dbReference type="Pfam" id="PF08531"/>
    </source>
</evidence>
<reference evidence="10" key="1">
    <citation type="submission" date="2016-10" db="EMBL/GenBank/DDBJ databases">
        <authorList>
            <person name="Varghese N."/>
            <person name="Submissions S."/>
        </authorList>
    </citation>
    <scope>NUCLEOTIDE SEQUENCE [LARGE SCALE GENOMIC DNA]</scope>
    <source>
        <strain evidence="10">DSM 43161</strain>
    </source>
</reference>
<dbReference type="Gene3D" id="2.60.40.10">
    <property type="entry name" value="Immunoglobulins"/>
    <property type="match status" value="1"/>
</dbReference>
<protein>
    <recommendedName>
        <fullName evidence="2">alpha-L-rhamnosidase</fullName>
        <ecNumber evidence="2">3.2.1.40</ecNumber>
    </recommendedName>
</protein>
<feature type="domain" description="Alpha-L-rhamnosidase C-terminal" evidence="8">
    <location>
        <begin position="804"/>
        <end position="874"/>
    </location>
</feature>
<dbReference type="PANTHER" id="PTHR33307">
    <property type="entry name" value="ALPHA-RHAMNOSIDASE (EUROFUNG)"/>
    <property type="match status" value="1"/>
</dbReference>
<dbReference type="AlphaFoldDB" id="A0A1I5FMH7"/>
<dbReference type="EMBL" id="FOWE01000005">
    <property type="protein sequence ID" value="SFO24809.1"/>
    <property type="molecule type" value="Genomic_DNA"/>
</dbReference>
<gene>
    <name evidence="9" type="ORF">SAMN05660359_02227</name>
</gene>
<dbReference type="GO" id="GO:0005975">
    <property type="term" value="P:carbohydrate metabolic process"/>
    <property type="evidence" value="ECO:0007669"/>
    <property type="project" value="InterPro"/>
</dbReference>
<dbReference type="Gene3D" id="1.50.10.10">
    <property type="match status" value="1"/>
</dbReference>
<dbReference type="GO" id="GO:0030596">
    <property type="term" value="F:alpha-L-rhamnosidase activity"/>
    <property type="evidence" value="ECO:0007669"/>
    <property type="project" value="UniProtKB-EC"/>
</dbReference>
<keyword evidence="10" id="KW-1185">Reference proteome</keyword>
<dbReference type="Pfam" id="PF17389">
    <property type="entry name" value="Bac_rhamnosid6H"/>
    <property type="match status" value="1"/>
</dbReference>
<dbReference type="PIRSF" id="PIRSF010631">
    <property type="entry name" value="A-rhamnsds"/>
    <property type="match status" value="1"/>
</dbReference>
<name>A0A1I5FMH7_9ACTN</name>
<keyword evidence="3" id="KW-0378">Hydrolase</keyword>
<dbReference type="InterPro" id="IPR008902">
    <property type="entry name" value="Rhamnosid_concanavalin"/>
</dbReference>
<sequence length="891" mass="97016">MTAAAHDGSGAPHPLRVEHLDEPLGIRTTAPRLSWQLPDGAREQVAYRLTSDDGWDTGWVDDCGHLFVPYAGPAPGSSQRVHWRVQVRTDLGESPVSEPAWFETGLLSAGDWQASWIEPGRMPGGPAGERPAALLRGEFDVDRPVVAARLHATAQGLYEAFLNGQRAGDAELTPGWTQYDARLQVQTLDVTDAVRPGRNALAVVLADGWFRGQIGITRAADQWGDRTAVLAQLHLTHDDGTVTVVGTGPDWRSAPGHVVAADLIAGERWDLRRLPRGWDAPGSDDSGWDAVQVVEHGLGGLVDSPAPPVRRVAELVPVSVTRLDADRQVVDLGQDVNGWVRLTDLGPAGTTVTLTHGEWLGPDGDVTTDHLCPAVPFLPYPLPAGQVDTVVSAGVPGDAFEPRRTTHGFRYVRVEGHPADLTPDDVRGVVVHTDMRRTGWFSCSDERVTRLHEAAVWSLRGNACDVPTDCPHRERVGWTGDWQLFVPTAAFLYDVAGFSTKWLRDVAADQWPDGTVANVSPMPRSEGRDSPVSFLNGSAGWGDAAVIVPWELYRAYGDTAVLAELWPTIVRWLDRAERTAREQRHPARAARRPGPAPHEQWLWDTGFHWGEWLVPGEEVGDFGAFVASDEGHVATAYLAHSAGLASRVAAVLGRDDDAARYLELADRARAAWRAEYLDDDGRLVPDTQADHVRALAFDLVLDGQRPAVAERLVELLRKAGTHLGTGFLATPYLLPVLADAGHLDVAYELLLQDTEPSWLTMVDRGATTVWERWNGVDADGVPHESLNHYSKGAVVSFLHRYVAGIEAVEPAYRRFRVRPRPGGGLSSAEAAHESPYGRIESAWRLDGDTFRLHVVVPAGTQAEVVLPDGTTTTAGPGRHEFTSTDPTESTR</sequence>
<dbReference type="EC" id="3.2.1.40" evidence="2"/>
<dbReference type="OrthoDB" id="9761045at2"/>
<dbReference type="InterPro" id="IPR012341">
    <property type="entry name" value="6hp_glycosidase-like_sf"/>
</dbReference>
<dbReference type="InterPro" id="IPR008928">
    <property type="entry name" value="6-hairpin_glycosidase_sf"/>
</dbReference>
<dbReference type="InterPro" id="IPR035396">
    <property type="entry name" value="Bac_rhamnosid6H"/>
</dbReference>
<evidence type="ECO:0000256" key="2">
    <source>
        <dbReference type="ARBA" id="ARBA00012652"/>
    </source>
</evidence>
<dbReference type="PANTHER" id="PTHR33307:SF6">
    <property type="entry name" value="ALPHA-RHAMNOSIDASE (EUROFUNG)-RELATED"/>
    <property type="match status" value="1"/>
</dbReference>